<dbReference type="Gene3D" id="3.30.160.60">
    <property type="entry name" value="Classic Zinc Finger"/>
    <property type="match status" value="1"/>
</dbReference>
<dbReference type="Proteomes" id="UP000034182">
    <property type="component" value="Unassembled WGS sequence"/>
</dbReference>
<dbReference type="AlphaFoldDB" id="A0A0G2EBN2"/>
<organism evidence="10 11">
    <name type="scientific">Diplodia seriata</name>
    <dbReference type="NCBI Taxonomy" id="420778"/>
    <lineage>
        <taxon>Eukaryota</taxon>
        <taxon>Fungi</taxon>
        <taxon>Dikarya</taxon>
        <taxon>Ascomycota</taxon>
        <taxon>Pezizomycotina</taxon>
        <taxon>Dothideomycetes</taxon>
        <taxon>Dothideomycetes incertae sedis</taxon>
        <taxon>Botryosphaeriales</taxon>
        <taxon>Botryosphaeriaceae</taxon>
        <taxon>Diplodia</taxon>
    </lineage>
</organism>
<feature type="region of interest" description="Disordered" evidence="8">
    <location>
        <begin position="221"/>
        <end position="275"/>
    </location>
</feature>
<gene>
    <name evidence="10" type="ORF">UCDDS831_g05179</name>
</gene>
<feature type="domain" description="C2H2-type" evidence="9">
    <location>
        <begin position="337"/>
        <end position="367"/>
    </location>
</feature>
<keyword evidence="7" id="KW-0539">Nucleus</keyword>
<evidence type="ECO:0000256" key="7">
    <source>
        <dbReference type="ARBA" id="ARBA00023242"/>
    </source>
</evidence>
<feature type="compositionally biased region" description="Polar residues" evidence="8">
    <location>
        <begin position="225"/>
        <end position="237"/>
    </location>
</feature>
<reference evidence="10 11" key="1">
    <citation type="submission" date="2015-03" db="EMBL/GenBank/DDBJ databases">
        <authorList>
            <person name="Morales-Cruz A."/>
            <person name="Amrine K.C."/>
            <person name="Cantu D."/>
        </authorList>
    </citation>
    <scope>NUCLEOTIDE SEQUENCE [LARGE SCALE GENOMIC DNA]</scope>
    <source>
        <strain evidence="10">DS831</strain>
    </source>
</reference>
<name>A0A0G2EBN2_9PEZI</name>
<dbReference type="EMBL" id="LAQI01000109">
    <property type="protein sequence ID" value="KKY19894.1"/>
    <property type="molecule type" value="Genomic_DNA"/>
</dbReference>
<keyword evidence="6" id="KW-0804">Transcription</keyword>
<feature type="domain" description="C2H2-type" evidence="9">
    <location>
        <begin position="278"/>
        <end position="299"/>
    </location>
</feature>
<dbReference type="InterPro" id="IPR051061">
    <property type="entry name" value="Zinc_finger_trans_reg"/>
</dbReference>
<comment type="subcellular location">
    <subcellularLocation>
        <location evidence="1">Nucleus</location>
    </subcellularLocation>
</comment>
<dbReference type="SUPFAM" id="SSF57667">
    <property type="entry name" value="beta-beta-alpha zinc fingers"/>
    <property type="match status" value="1"/>
</dbReference>
<keyword evidence="5" id="KW-0805">Transcription regulation</keyword>
<keyword evidence="4" id="KW-0862">Zinc</keyword>
<feature type="compositionally biased region" description="Basic and acidic residues" evidence="8">
    <location>
        <begin position="445"/>
        <end position="454"/>
    </location>
</feature>
<evidence type="ECO:0000259" key="9">
    <source>
        <dbReference type="SMART" id="SM00355"/>
    </source>
</evidence>
<evidence type="ECO:0000313" key="11">
    <source>
        <dbReference type="Proteomes" id="UP000034182"/>
    </source>
</evidence>
<feature type="region of interest" description="Disordered" evidence="8">
    <location>
        <begin position="445"/>
        <end position="524"/>
    </location>
</feature>
<evidence type="ECO:0000256" key="8">
    <source>
        <dbReference type="SAM" id="MobiDB-lite"/>
    </source>
</evidence>
<keyword evidence="2" id="KW-0479">Metal-binding</keyword>
<evidence type="ECO:0000256" key="1">
    <source>
        <dbReference type="ARBA" id="ARBA00004123"/>
    </source>
</evidence>
<dbReference type="InterPro" id="IPR036236">
    <property type="entry name" value="Znf_C2H2_sf"/>
</dbReference>
<evidence type="ECO:0000256" key="5">
    <source>
        <dbReference type="ARBA" id="ARBA00023015"/>
    </source>
</evidence>
<dbReference type="InterPro" id="IPR013087">
    <property type="entry name" value="Znf_C2H2_type"/>
</dbReference>
<dbReference type="PANTHER" id="PTHR46179:SF13">
    <property type="entry name" value="C2H2-TYPE DOMAIN-CONTAINING PROTEIN"/>
    <property type="match status" value="1"/>
</dbReference>
<feature type="compositionally biased region" description="Acidic residues" evidence="8">
    <location>
        <begin position="464"/>
        <end position="480"/>
    </location>
</feature>
<accession>A0A0G2EBN2</accession>
<protein>
    <submittedName>
        <fullName evidence="10">Putative zinc finger containing protein</fullName>
    </submittedName>
</protein>
<dbReference type="GO" id="GO:0006357">
    <property type="term" value="P:regulation of transcription by RNA polymerase II"/>
    <property type="evidence" value="ECO:0007669"/>
    <property type="project" value="TreeGrafter"/>
</dbReference>
<feature type="region of interest" description="Disordered" evidence="8">
    <location>
        <begin position="92"/>
        <end position="117"/>
    </location>
</feature>
<feature type="domain" description="C2H2-type" evidence="9">
    <location>
        <begin position="305"/>
        <end position="332"/>
    </location>
</feature>
<evidence type="ECO:0000256" key="2">
    <source>
        <dbReference type="ARBA" id="ARBA00022723"/>
    </source>
</evidence>
<dbReference type="PANTHER" id="PTHR46179">
    <property type="entry name" value="ZINC FINGER PROTEIN"/>
    <property type="match status" value="1"/>
</dbReference>
<keyword evidence="3" id="KW-0863">Zinc-finger</keyword>
<feature type="compositionally biased region" description="Low complexity" evidence="8">
    <location>
        <begin position="94"/>
        <end position="117"/>
    </location>
</feature>
<evidence type="ECO:0000256" key="3">
    <source>
        <dbReference type="ARBA" id="ARBA00022771"/>
    </source>
</evidence>
<comment type="caution">
    <text evidence="10">The sequence shown here is derived from an EMBL/GenBank/DDBJ whole genome shotgun (WGS) entry which is preliminary data.</text>
</comment>
<dbReference type="GO" id="GO:0008270">
    <property type="term" value="F:zinc ion binding"/>
    <property type="evidence" value="ECO:0007669"/>
    <property type="project" value="UniProtKB-KW"/>
</dbReference>
<evidence type="ECO:0000256" key="6">
    <source>
        <dbReference type="ARBA" id="ARBA00023163"/>
    </source>
</evidence>
<evidence type="ECO:0000313" key="10">
    <source>
        <dbReference type="EMBL" id="KKY19894.1"/>
    </source>
</evidence>
<proteinExistence type="predicted"/>
<dbReference type="SMART" id="SM00355">
    <property type="entry name" value="ZnF_C2H2"/>
    <property type="match status" value="4"/>
</dbReference>
<evidence type="ECO:0000256" key="4">
    <source>
        <dbReference type="ARBA" id="ARBA00022833"/>
    </source>
</evidence>
<dbReference type="GO" id="GO:0005634">
    <property type="term" value="C:nucleus"/>
    <property type="evidence" value="ECO:0007669"/>
    <property type="project" value="UniProtKB-SubCell"/>
</dbReference>
<reference evidence="10 11" key="2">
    <citation type="submission" date="2015-05" db="EMBL/GenBank/DDBJ databases">
        <title>Distinctive expansion of gene families associated with plant cell wall degradation and secondary metabolism in the genomes of grapevine trunk pathogens.</title>
        <authorList>
            <person name="Lawrence D.P."/>
            <person name="Travadon R."/>
            <person name="Rolshausen P.E."/>
            <person name="Baumgartner K."/>
        </authorList>
    </citation>
    <scope>NUCLEOTIDE SEQUENCE [LARGE SCALE GENOMIC DNA]</scope>
    <source>
        <strain evidence="10">DS831</strain>
    </source>
</reference>
<sequence length="622" mass="68761">MVSYLAHNTMSPSDFDLYPSQEESYGSIFAHSQYPVSTQPYHHFTTFDAQPNIHAFSAPQSSNMYAFKQNYLPYSPAASPASGSQSFEVCPPHLSTASESTASAQSTSPSAAGSPSLGQQFIEQPWSVLGHGLGLAPGLEAGEPFTTCGFEYESMVAPDNKISGCVDPTLIQPFQEALQYGGSPFPDFSTPSLQFQTFVEQPPSPAPSNTSSHNNIADSRRFKRSGSQSPYLNQHSYQPYPAYNNARRPSAVSVQSRQSQGSGRSNSFELDEESREKGMCPIEGCGRVFKDLKAHMLTHQSERPEKCPITTCDYHLKGFARKYDKNRHTLTHYKGTMVCGFCPGSGSAAEKSFNRADVFKRHLTSVHGVEQTPPNSRKKSPAAKKAYTGTSTAGTCSTCSVTFANAQDFYEHLDDCVLRVVQQAEPSEAINQKLLTSVADDEDVKETMDKHHLSNDIPEYTNNYDEEEEEEDYDNDDANDDTYGSRRTKKARKGNGSSRRVGLTLSKGGVTLPSASSRKKRKNYPVSWGCPVERMKMKKRVLCVYDGPRRLWKDDMMLDQEFEVRMNLPGGDGKQWVTDLDVQTLKRAEALHAMPEEDKGEPKWDNVIGGAAMSFDAAELAI</sequence>
<feature type="compositionally biased region" description="Low complexity" evidence="8">
    <location>
        <begin position="246"/>
        <end position="265"/>
    </location>
</feature>
<feature type="domain" description="C2H2-type" evidence="9">
    <location>
        <begin position="394"/>
        <end position="414"/>
    </location>
</feature>
<feature type="region of interest" description="Disordered" evidence="8">
    <location>
        <begin position="367"/>
        <end position="391"/>
    </location>
</feature>